<proteinExistence type="predicted"/>
<dbReference type="Gene3D" id="6.10.110.10">
    <property type="match status" value="1"/>
</dbReference>
<feature type="transmembrane region" description="Helical" evidence="1">
    <location>
        <begin position="30"/>
        <end position="55"/>
    </location>
</feature>
<keyword evidence="1" id="KW-0472">Membrane</keyword>
<keyword evidence="3" id="KW-1185">Reference proteome</keyword>
<dbReference type="InterPro" id="IPR038213">
    <property type="entry name" value="IFI6/IFI27-like_sf"/>
</dbReference>
<keyword evidence="1" id="KW-0812">Transmembrane</keyword>
<evidence type="ECO:0000313" key="2">
    <source>
        <dbReference type="EMBL" id="EIW74631.1"/>
    </source>
</evidence>
<organism evidence="2 3">
    <name type="scientific">Coniophora puteana (strain RWD-64-598)</name>
    <name type="common">Brown rot fungus</name>
    <dbReference type="NCBI Taxonomy" id="741705"/>
    <lineage>
        <taxon>Eukaryota</taxon>
        <taxon>Fungi</taxon>
        <taxon>Dikarya</taxon>
        <taxon>Basidiomycota</taxon>
        <taxon>Agaricomycotina</taxon>
        <taxon>Agaricomycetes</taxon>
        <taxon>Agaricomycetidae</taxon>
        <taxon>Boletales</taxon>
        <taxon>Coniophorineae</taxon>
        <taxon>Coniophoraceae</taxon>
        <taxon>Coniophora</taxon>
    </lineage>
</organism>
<evidence type="ECO:0000313" key="3">
    <source>
        <dbReference type="Proteomes" id="UP000053558"/>
    </source>
</evidence>
<reference evidence="3" key="1">
    <citation type="journal article" date="2012" name="Science">
        <title>The Paleozoic origin of enzymatic lignin decomposition reconstructed from 31 fungal genomes.</title>
        <authorList>
            <person name="Floudas D."/>
            <person name="Binder M."/>
            <person name="Riley R."/>
            <person name="Barry K."/>
            <person name="Blanchette R.A."/>
            <person name="Henrissat B."/>
            <person name="Martinez A.T."/>
            <person name="Otillar R."/>
            <person name="Spatafora J.W."/>
            <person name="Yadav J.S."/>
            <person name="Aerts A."/>
            <person name="Benoit I."/>
            <person name="Boyd A."/>
            <person name="Carlson A."/>
            <person name="Copeland A."/>
            <person name="Coutinho P.M."/>
            <person name="de Vries R.P."/>
            <person name="Ferreira P."/>
            <person name="Findley K."/>
            <person name="Foster B."/>
            <person name="Gaskell J."/>
            <person name="Glotzer D."/>
            <person name="Gorecki P."/>
            <person name="Heitman J."/>
            <person name="Hesse C."/>
            <person name="Hori C."/>
            <person name="Igarashi K."/>
            <person name="Jurgens J.A."/>
            <person name="Kallen N."/>
            <person name="Kersten P."/>
            <person name="Kohler A."/>
            <person name="Kuees U."/>
            <person name="Kumar T.K.A."/>
            <person name="Kuo A."/>
            <person name="LaButti K."/>
            <person name="Larrondo L.F."/>
            <person name="Lindquist E."/>
            <person name="Ling A."/>
            <person name="Lombard V."/>
            <person name="Lucas S."/>
            <person name="Lundell T."/>
            <person name="Martin R."/>
            <person name="McLaughlin D.J."/>
            <person name="Morgenstern I."/>
            <person name="Morin E."/>
            <person name="Murat C."/>
            <person name="Nagy L.G."/>
            <person name="Nolan M."/>
            <person name="Ohm R.A."/>
            <person name="Patyshakuliyeva A."/>
            <person name="Rokas A."/>
            <person name="Ruiz-Duenas F.J."/>
            <person name="Sabat G."/>
            <person name="Salamov A."/>
            <person name="Samejima M."/>
            <person name="Schmutz J."/>
            <person name="Slot J.C."/>
            <person name="St John F."/>
            <person name="Stenlid J."/>
            <person name="Sun H."/>
            <person name="Sun S."/>
            <person name="Syed K."/>
            <person name="Tsang A."/>
            <person name="Wiebenga A."/>
            <person name="Young D."/>
            <person name="Pisabarro A."/>
            <person name="Eastwood D.C."/>
            <person name="Martin F."/>
            <person name="Cullen D."/>
            <person name="Grigoriev I.V."/>
            <person name="Hibbett D.S."/>
        </authorList>
    </citation>
    <scope>NUCLEOTIDE SEQUENCE [LARGE SCALE GENOMIC DNA]</scope>
    <source>
        <strain evidence="3">RWD-64-598 SS2</strain>
    </source>
</reference>
<dbReference type="GO" id="GO:0016020">
    <property type="term" value="C:membrane"/>
    <property type="evidence" value="ECO:0007669"/>
    <property type="project" value="UniProtKB-SubCell"/>
</dbReference>
<accession>R7SEM5</accession>
<dbReference type="Proteomes" id="UP000053558">
    <property type="component" value="Unassembled WGS sequence"/>
</dbReference>
<dbReference type="AlphaFoldDB" id="R7SEM5"/>
<feature type="transmembrane region" description="Helical" evidence="1">
    <location>
        <begin position="62"/>
        <end position="82"/>
    </location>
</feature>
<dbReference type="EMBL" id="JH711591">
    <property type="protein sequence ID" value="EIW74631.1"/>
    <property type="molecule type" value="Genomic_DNA"/>
</dbReference>
<gene>
    <name evidence="2" type="ORF">CONPUDRAFT_132849</name>
</gene>
<dbReference type="GeneID" id="19200438"/>
<sequence length="122" mass="13687">MPVINAVLYVLRAYESYRTWCFRYPLLAWIIRWICIVLVIIACVYLVFSIFVVLLHALGWRSAGVAAGSFAAGLQSTIWRAFTGGIFSVLQRCGTTLTVSPVWTLLSVVVLGICFFVTWEFG</sequence>
<dbReference type="KEGG" id="cput:CONPUDRAFT_132849"/>
<feature type="transmembrane region" description="Helical" evidence="1">
    <location>
        <begin position="102"/>
        <end position="121"/>
    </location>
</feature>
<dbReference type="RefSeq" id="XP_007775232.1">
    <property type="nucleotide sequence ID" value="XM_007777042.1"/>
</dbReference>
<evidence type="ECO:0000256" key="1">
    <source>
        <dbReference type="SAM" id="Phobius"/>
    </source>
</evidence>
<protein>
    <submittedName>
        <fullName evidence="2">Uncharacterized protein</fullName>
    </submittedName>
</protein>
<name>R7SEM5_CONPW</name>
<keyword evidence="1" id="KW-1133">Transmembrane helix</keyword>